<evidence type="ECO:0000259" key="1">
    <source>
        <dbReference type="Pfam" id="PF13463"/>
    </source>
</evidence>
<gene>
    <name evidence="2" type="ORF">KBTEX_04153</name>
</gene>
<dbReference type="EMBL" id="MN079368">
    <property type="protein sequence ID" value="QEA07790.1"/>
    <property type="molecule type" value="Genomic_DNA"/>
</dbReference>
<dbReference type="InterPro" id="IPR000835">
    <property type="entry name" value="HTH_MarR-typ"/>
</dbReference>
<dbReference type="InterPro" id="IPR036388">
    <property type="entry name" value="WH-like_DNA-bd_sf"/>
</dbReference>
<dbReference type="SUPFAM" id="SSF46785">
    <property type="entry name" value="Winged helix' DNA-binding domain"/>
    <property type="match status" value="1"/>
</dbReference>
<organism evidence="2">
    <name type="scientific">uncultured organism</name>
    <dbReference type="NCBI Taxonomy" id="155900"/>
    <lineage>
        <taxon>unclassified sequences</taxon>
        <taxon>environmental samples</taxon>
    </lineage>
</organism>
<dbReference type="Gene3D" id="1.10.10.10">
    <property type="entry name" value="Winged helix-like DNA-binding domain superfamily/Winged helix DNA-binding domain"/>
    <property type="match status" value="1"/>
</dbReference>
<dbReference type="InterPro" id="IPR011991">
    <property type="entry name" value="ArsR-like_HTH"/>
</dbReference>
<dbReference type="Pfam" id="PF13463">
    <property type="entry name" value="HTH_27"/>
    <property type="match status" value="1"/>
</dbReference>
<reference evidence="2" key="1">
    <citation type="submission" date="2019-06" db="EMBL/GenBank/DDBJ databases">
        <authorList>
            <person name="Murdoch R.W."/>
            <person name="Fathepure B."/>
        </authorList>
    </citation>
    <scope>NUCLEOTIDE SEQUENCE</scope>
</reference>
<name>A0A5B8RFZ1_9ZZZZ</name>
<dbReference type="InterPro" id="IPR036390">
    <property type="entry name" value="WH_DNA-bd_sf"/>
</dbReference>
<proteinExistence type="predicted"/>
<feature type="domain" description="HTH marR-type" evidence="1">
    <location>
        <begin position="63"/>
        <end position="130"/>
    </location>
</feature>
<accession>A0A5B8RFZ1</accession>
<sequence length="192" mass="22144">MSEHEGREGEAPADDFTLDRHWHLAGDEKEMALTEIEHTMLRLTAAFERWQSECLAAVTHRPVSGSDNAVLHVVRMKERPKTVAEIARLLNRDDISNIQYALKKLKSAGLVDKQASRKRRGVAYFVTDQGYEVTERFAQLRREMLIRMIPNEENWQAQYEVAHRLLNQLQGIYDQAAVYVVSHRAPMDDESL</sequence>
<dbReference type="GO" id="GO:0003700">
    <property type="term" value="F:DNA-binding transcription factor activity"/>
    <property type="evidence" value="ECO:0007669"/>
    <property type="project" value="InterPro"/>
</dbReference>
<dbReference type="CDD" id="cd00090">
    <property type="entry name" value="HTH_ARSR"/>
    <property type="match status" value="1"/>
</dbReference>
<dbReference type="AlphaFoldDB" id="A0A5B8RFZ1"/>
<evidence type="ECO:0000313" key="2">
    <source>
        <dbReference type="EMBL" id="QEA07790.1"/>
    </source>
</evidence>
<protein>
    <recommendedName>
        <fullName evidence="1">HTH marR-type domain-containing protein</fullName>
    </recommendedName>
</protein>